<dbReference type="PANTHER" id="PTHR31321">
    <property type="entry name" value="ACYL-COA THIOESTER HYDROLASE YBHC-RELATED"/>
    <property type="match status" value="1"/>
</dbReference>
<evidence type="ECO:0000259" key="5">
    <source>
        <dbReference type="Pfam" id="PF01095"/>
    </source>
</evidence>
<evidence type="ECO:0000256" key="2">
    <source>
        <dbReference type="ARBA" id="ARBA00022801"/>
    </source>
</evidence>
<comment type="similarity">
    <text evidence="1">Belongs to the pectinesterase family.</text>
</comment>
<sequence length="644" mass="69939">MKQKRFAMALLTTLLFCGSLVPLYGQEAPPTAKNAANLSVPANYILYIPGLKNATDAKADIEANGFQTTVTFNAHFSLVNDAAGHKLLKLNTLDAQNDVLTIPLDGTETKLTLIFKAKGAVVPDRGTPFGILWAMWQRGEYQSVLRHNASNQIKGSTGQTGLNPENIVSDWHDFRLVFDLAPDGKAMTASAFIDGKQRHQTANFEKKNGSGNFIQFGENDGSTNGLGRYPYLLLIKNEDVSGKSLAELSKIVGWDLEAKPVLVNDPDPVSKKPAKKPAGINLTAADASSKDPNYVDPSLIKDGVIDLAKLPYSKNAAQKVTANPKLPADLARIAAAIVEPSGANGAYRTIAAAIDAVKPGAVIYIKPGLYQEKLKITKPDLSLVGESPANTIIYGYEADYGNIDGNLLVEVNLAEAGYFTAENITFYNKGPEWNRTWDNVERRSITLATRNVQGGYLKNCIFLGQQDTMYLRSGRLYFENCYIEGEVDFICGGATVLFANCHIHSLYYKEGGYITAAAPSDTQGAGFNNGYVFKDCLLTVDPAMAAKNIYLGRGAWTGGSNGAPNPAKVVLISSALHGRIHPDAWTDWDNVNTAAKQFFREYQNSGEGATPVETATRRFLTDAEYQVNYSSPEKILGFTPKLPY</sequence>
<keyword evidence="4" id="KW-0732">Signal</keyword>
<dbReference type="SUPFAM" id="SSF51126">
    <property type="entry name" value="Pectin lyase-like"/>
    <property type="match status" value="1"/>
</dbReference>
<name>A0A4V2QFK4_HYDET</name>
<dbReference type="SUPFAM" id="SSF49899">
    <property type="entry name" value="Concanavalin A-like lectins/glucanases"/>
    <property type="match status" value="1"/>
</dbReference>
<dbReference type="GO" id="GO:0042545">
    <property type="term" value="P:cell wall modification"/>
    <property type="evidence" value="ECO:0007669"/>
    <property type="project" value="InterPro"/>
</dbReference>
<accession>A0A4V2QFK4</accession>
<dbReference type="Proteomes" id="UP000295008">
    <property type="component" value="Unassembled WGS sequence"/>
</dbReference>
<dbReference type="GO" id="GO:0009279">
    <property type="term" value="C:cell outer membrane"/>
    <property type="evidence" value="ECO:0007669"/>
    <property type="project" value="TreeGrafter"/>
</dbReference>
<reference evidence="6 7" key="1">
    <citation type="submission" date="2019-03" db="EMBL/GenBank/DDBJ databases">
        <title>Genomic Encyclopedia of Type Strains, Phase IV (KMG-IV): sequencing the most valuable type-strain genomes for metagenomic binning, comparative biology and taxonomic classification.</title>
        <authorList>
            <person name="Goeker M."/>
        </authorList>
    </citation>
    <scope>NUCLEOTIDE SEQUENCE [LARGE SCALE GENOMIC DNA]</scope>
    <source>
        <strain evidence="6 7">LX-B</strain>
    </source>
</reference>
<dbReference type="Pfam" id="PF01095">
    <property type="entry name" value="Pectinesterase"/>
    <property type="match status" value="1"/>
</dbReference>
<dbReference type="AlphaFoldDB" id="A0A4V2QFK4"/>
<dbReference type="Gene3D" id="2.160.20.10">
    <property type="entry name" value="Single-stranded right-handed beta-helix, Pectin lyase-like"/>
    <property type="match status" value="1"/>
</dbReference>
<evidence type="ECO:0000313" key="7">
    <source>
        <dbReference type="Proteomes" id="UP000295008"/>
    </source>
</evidence>
<dbReference type="InterPro" id="IPR013320">
    <property type="entry name" value="ConA-like_dom_sf"/>
</dbReference>
<dbReference type="GO" id="GO:0030599">
    <property type="term" value="F:pectinesterase activity"/>
    <property type="evidence" value="ECO:0007669"/>
    <property type="project" value="InterPro"/>
</dbReference>
<gene>
    <name evidence="6" type="ORF">EDC14_100635</name>
</gene>
<organism evidence="6 7">
    <name type="scientific">Hydrogenispora ethanolica</name>
    <dbReference type="NCBI Taxonomy" id="1082276"/>
    <lineage>
        <taxon>Bacteria</taxon>
        <taxon>Bacillati</taxon>
        <taxon>Bacillota</taxon>
        <taxon>Hydrogenispora</taxon>
    </lineage>
</organism>
<keyword evidence="3" id="KW-0063">Aspartyl esterase</keyword>
<dbReference type="EMBL" id="SLUN01000006">
    <property type="protein sequence ID" value="TCL72327.1"/>
    <property type="molecule type" value="Genomic_DNA"/>
</dbReference>
<dbReference type="InterPro" id="IPR011050">
    <property type="entry name" value="Pectin_lyase_fold/virulence"/>
</dbReference>
<feature type="domain" description="Pectinesterase catalytic" evidence="5">
    <location>
        <begin position="343"/>
        <end position="610"/>
    </location>
</feature>
<feature type="signal peptide" evidence="4">
    <location>
        <begin position="1"/>
        <end position="27"/>
    </location>
</feature>
<evidence type="ECO:0000313" key="6">
    <source>
        <dbReference type="EMBL" id="TCL72327.1"/>
    </source>
</evidence>
<dbReference type="Gene3D" id="2.60.120.200">
    <property type="match status" value="1"/>
</dbReference>
<comment type="caution">
    <text evidence="6">The sequence shown here is derived from an EMBL/GenBank/DDBJ whole genome shotgun (WGS) entry which is preliminary data.</text>
</comment>
<dbReference type="InterPro" id="IPR012334">
    <property type="entry name" value="Pectin_lyas_fold"/>
</dbReference>
<evidence type="ECO:0000256" key="1">
    <source>
        <dbReference type="ARBA" id="ARBA00008891"/>
    </source>
</evidence>
<feature type="chain" id="PRO_5039322292" evidence="4">
    <location>
        <begin position="28"/>
        <end position="644"/>
    </location>
</feature>
<dbReference type="InterPro" id="IPR000070">
    <property type="entry name" value="Pectinesterase_cat"/>
</dbReference>
<keyword evidence="2" id="KW-0378">Hydrolase</keyword>
<dbReference type="RefSeq" id="WP_165907856.1">
    <property type="nucleotide sequence ID" value="NZ_SLUN01000006.1"/>
</dbReference>
<protein>
    <submittedName>
        <fullName evidence="6">Pectinesterase</fullName>
    </submittedName>
</protein>
<proteinExistence type="inferred from homology"/>
<keyword evidence="7" id="KW-1185">Reference proteome</keyword>
<evidence type="ECO:0000256" key="3">
    <source>
        <dbReference type="ARBA" id="ARBA00023085"/>
    </source>
</evidence>
<dbReference type="PANTHER" id="PTHR31321:SF57">
    <property type="entry name" value="PECTINESTERASE 53-RELATED"/>
    <property type="match status" value="1"/>
</dbReference>
<evidence type="ECO:0000256" key="4">
    <source>
        <dbReference type="SAM" id="SignalP"/>
    </source>
</evidence>